<keyword evidence="4" id="KW-1185">Reference proteome</keyword>
<protein>
    <recommendedName>
        <fullName evidence="2">K-box domain-containing protein</fullName>
    </recommendedName>
</protein>
<feature type="coiled-coil region" evidence="1">
    <location>
        <begin position="95"/>
        <end position="145"/>
    </location>
</feature>
<name>A0A444ZX29_ARAHY</name>
<organism evidence="3 4">
    <name type="scientific">Arachis hypogaea</name>
    <name type="common">Peanut</name>
    <dbReference type="NCBI Taxonomy" id="3818"/>
    <lineage>
        <taxon>Eukaryota</taxon>
        <taxon>Viridiplantae</taxon>
        <taxon>Streptophyta</taxon>
        <taxon>Embryophyta</taxon>
        <taxon>Tracheophyta</taxon>
        <taxon>Spermatophyta</taxon>
        <taxon>Magnoliopsida</taxon>
        <taxon>eudicotyledons</taxon>
        <taxon>Gunneridae</taxon>
        <taxon>Pentapetalae</taxon>
        <taxon>rosids</taxon>
        <taxon>fabids</taxon>
        <taxon>Fabales</taxon>
        <taxon>Fabaceae</taxon>
        <taxon>Papilionoideae</taxon>
        <taxon>50 kb inversion clade</taxon>
        <taxon>dalbergioids sensu lato</taxon>
        <taxon>Dalbergieae</taxon>
        <taxon>Pterocarpus clade</taxon>
        <taxon>Arachis</taxon>
    </lineage>
</organism>
<evidence type="ECO:0000259" key="2">
    <source>
        <dbReference type="PROSITE" id="PS51297"/>
    </source>
</evidence>
<dbReference type="AlphaFoldDB" id="A0A444ZX29"/>
<evidence type="ECO:0000313" key="3">
    <source>
        <dbReference type="EMBL" id="RYR18737.1"/>
    </source>
</evidence>
<evidence type="ECO:0000256" key="1">
    <source>
        <dbReference type="SAM" id="Coils"/>
    </source>
</evidence>
<gene>
    <name evidence="3" type="ORF">Ahy_B03g063342</name>
</gene>
<dbReference type="PROSITE" id="PS51297">
    <property type="entry name" value="K_BOX"/>
    <property type="match status" value="1"/>
</dbReference>
<dbReference type="EMBL" id="SDMP01000013">
    <property type="protein sequence ID" value="RYR18737.1"/>
    <property type="molecule type" value="Genomic_DNA"/>
</dbReference>
<evidence type="ECO:0000313" key="4">
    <source>
        <dbReference type="Proteomes" id="UP000289738"/>
    </source>
</evidence>
<comment type="caution">
    <text evidence="3">The sequence shown here is derived from an EMBL/GenBank/DDBJ whole genome shotgun (WGS) entry which is preliminary data.</text>
</comment>
<dbReference type="Proteomes" id="UP000289738">
    <property type="component" value="Chromosome B03"/>
</dbReference>
<keyword evidence="1" id="KW-0175">Coiled coil</keyword>
<dbReference type="InterPro" id="IPR002487">
    <property type="entry name" value="TF_Kbox"/>
</dbReference>
<dbReference type="GO" id="GO:0005634">
    <property type="term" value="C:nucleus"/>
    <property type="evidence" value="ECO:0007669"/>
    <property type="project" value="InterPro"/>
</dbReference>
<proteinExistence type="predicted"/>
<accession>A0A444ZX29</accession>
<feature type="domain" description="K-box" evidence="2">
    <location>
        <begin position="88"/>
        <end position="181"/>
    </location>
</feature>
<reference evidence="3 4" key="1">
    <citation type="submission" date="2019-01" db="EMBL/GenBank/DDBJ databases">
        <title>Sequencing of cultivated peanut Arachis hypogaea provides insights into genome evolution and oil improvement.</title>
        <authorList>
            <person name="Chen X."/>
        </authorList>
    </citation>
    <scope>NUCLEOTIDE SEQUENCE [LARGE SCALE GENOMIC DNA]</scope>
    <source>
        <strain evidence="4">cv. Fuhuasheng</strain>
        <tissue evidence="3">Leaves</tissue>
    </source>
</reference>
<dbReference type="GO" id="GO:0003700">
    <property type="term" value="F:DNA-binding transcription factor activity"/>
    <property type="evidence" value="ECO:0007669"/>
    <property type="project" value="InterPro"/>
</dbReference>
<sequence length="209" mass="23885">MKIKLRTPHPHPHPHPTPPFTFLRNSEYIFGTQIVWESGLSNLIPSPHFLHSFLPPHQPPFMQQLIERRNQHSPIQKSDPPSAVLQVESGAASNYDMLRKKEEQKARELRQLNGEDLQGLTLNELNKLEEQLIKGLSNASKVKDELFTQEIYTLKRKGAVLTEENHKLKQISSSIANEQRSSFKSIVCNSSYLPEEDHGRDTNLKLGLP</sequence>
<dbReference type="Pfam" id="PF01486">
    <property type="entry name" value="K-box"/>
    <property type="match status" value="1"/>
</dbReference>